<keyword evidence="4" id="KW-0479">Metal-binding</keyword>
<dbReference type="PROSITE" id="PS00444">
    <property type="entry name" value="POLYPRENYL_SYNTHASE_2"/>
    <property type="match status" value="1"/>
</dbReference>
<dbReference type="SFLD" id="SFLDS00005">
    <property type="entry name" value="Isoprenoid_Synthase_Type_I"/>
    <property type="match status" value="1"/>
</dbReference>
<reference evidence="7 8" key="1">
    <citation type="journal article" date="2015" name="Int. J. Syst. Evol. Microbiol.">
        <title>Sphingomonas hengshuiensis sp. nov., isolated from lake wetland.</title>
        <authorList>
            <person name="Wei S."/>
            <person name="Wang T."/>
            <person name="Liu H."/>
            <person name="Zhang C."/>
            <person name="Guo J."/>
            <person name="Wang Q."/>
            <person name="Liang K."/>
            <person name="Zhang Z."/>
        </authorList>
    </citation>
    <scope>NUCLEOTIDE SEQUENCE [LARGE SCALE GENOMIC DNA]</scope>
    <source>
        <strain evidence="7 8">WHSC-8</strain>
    </source>
</reference>
<comment type="similarity">
    <text evidence="2 6">Belongs to the FPP/GGPP synthase family.</text>
</comment>
<keyword evidence="3 6" id="KW-0808">Transferase</keyword>
<evidence type="ECO:0008006" key="9">
    <source>
        <dbReference type="Google" id="ProtNLM"/>
    </source>
</evidence>
<dbReference type="PANTHER" id="PTHR12001">
    <property type="entry name" value="GERANYLGERANYL PYROPHOSPHATE SYNTHASE"/>
    <property type="match status" value="1"/>
</dbReference>
<comment type="cofactor">
    <cofactor evidence="1">
        <name>Mg(2+)</name>
        <dbReference type="ChEBI" id="CHEBI:18420"/>
    </cofactor>
</comment>
<dbReference type="KEGG" id="sphi:TS85_04280"/>
<dbReference type="GO" id="GO:0004659">
    <property type="term" value="F:prenyltransferase activity"/>
    <property type="evidence" value="ECO:0007669"/>
    <property type="project" value="InterPro"/>
</dbReference>
<proteinExistence type="inferred from homology"/>
<dbReference type="AlphaFoldDB" id="A0A7U5BFD9"/>
<evidence type="ECO:0000256" key="6">
    <source>
        <dbReference type="RuleBase" id="RU004466"/>
    </source>
</evidence>
<evidence type="ECO:0000256" key="3">
    <source>
        <dbReference type="ARBA" id="ARBA00022679"/>
    </source>
</evidence>
<keyword evidence="8" id="KW-1185">Reference proteome</keyword>
<reference evidence="7 8" key="2">
    <citation type="submission" date="2015-02" db="EMBL/GenBank/DDBJ databases">
        <title>The complete genome of Sphingomonas hengshuiensis sp. WHSC-8 isolated from soil of Hengshui Lake.</title>
        <authorList>
            <person name="Wei S."/>
            <person name="Guo J."/>
            <person name="Su C."/>
            <person name="Wu R."/>
            <person name="Zhang Z."/>
            <person name="Liang K."/>
            <person name="Li H."/>
            <person name="Wang T."/>
            <person name="Liu H."/>
            <person name="Zhang C."/>
            <person name="Li Z."/>
            <person name="Wang Q."/>
            <person name="Meng J."/>
        </authorList>
    </citation>
    <scope>NUCLEOTIDE SEQUENCE [LARGE SCALE GENOMIC DNA]</scope>
    <source>
        <strain evidence="7 8">WHSC-8</strain>
    </source>
</reference>
<keyword evidence="5" id="KW-0460">Magnesium</keyword>
<dbReference type="SFLD" id="SFLDG01017">
    <property type="entry name" value="Polyprenyl_Transferase_Like"/>
    <property type="match status" value="1"/>
</dbReference>
<dbReference type="InterPro" id="IPR008949">
    <property type="entry name" value="Isoprenoid_synthase_dom_sf"/>
</dbReference>
<dbReference type="Pfam" id="PF00348">
    <property type="entry name" value="polyprenyl_synt"/>
    <property type="match status" value="1"/>
</dbReference>
<protein>
    <recommendedName>
        <fullName evidence="9">Polyprenyl synthetase</fullName>
    </recommendedName>
</protein>
<dbReference type="InterPro" id="IPR033749">
    <property type="entry name" value="Polyprenyl_synt_CS"/>
</dbReference>
<dbReference type="PROSITE" id="PS00723">
    <property type="entry name" value="POLYPRENYL_SYNTHASE_1"/>
    <property type="match status" value="1"/>
</dbReference>
<accession>A0A7U5BFD9</accession>
<dbReference type="InterPro" id="IPR000092">
    <property type="entry name" value="Polyprenyl_synt"/>
</dbReference>
<evidence type="ECO:0000256" key="4">
    <source>
        <dbReference type="ARBA" id="ARBA00022723"/>
    </source>
</evidence>
<dbReference type="EMBL" id="CP010836">
    <property type="protein sequence ID" value="AJP74248.1"/>
    <property type="molecule type" value="Genomic_DNA"/>
</dbReference>
<dbReference type="GO" id="GO:0046872">
    <property type="term" value="F:metal ion binding"/>
    <property type="evidence" value="ECO:0007669"/>
    <property type="project" value="UniProtKB-KW"/>
</dbReference>
<evidence type="ECO:0000256" key="5">
    <source>
        <dbReference type="ARBA" id="ARBA00022842"/>
    </source>
</evidence>
<gene>
    <name evidence="7" type="ORF">TS85_04280</name>
</gene>
<evidence type="ECO:0000256" key="1">
    <source>
        <dbReference type="ARBA" id="ARBA00001946"/>
    </source>
</evidence>
<dbReference type="SUPFAM" id="SSF48576">
    <property type="entry name" value="Terpenoid synthases"/>
    <property type="match status" value="1"/>
</dbReference>
<evidence type="ECO:0000313" key="8">
    <source>
        <dbReference type="Proteomes" id="UP000032300"/>
    </source>
</evidence>
<evidence type="ECO:0000256" key="2">
    <source>
        <dbReference type="ARBA" id="ARBA00006706"/>
    </source>
</evidence>
<dbReference type="Gene3D" id="1.10.600.10">
    <property type="entry name" value="Farnesyl Diphosphate Synthase"/>
    <property type="match status" value="1"/>
</dbReference>
<dbReference type="CDD" id="cd00685">
    <property type="entry name" value="Trans_IPPS_HT"/>
    <property type="match status" value="1"/>
</dbReference>
<dbReference type="GO" id="GO:0008299">
    <property type="term" value="P:isoprenoid biosynthetic process"/>
    <property type="evidence" value="ECO:0007669"/>
    <property type="project" value="InterPro"/>
</dbReference>
<dbReference type="Proteomes" id="UP000032300">
    <property type="component" value="Chromosome"/>
</dbReference>
<evidence type="ECO:0000313" key="7">
    <source>
        <dbReference type="EMBL" id="AJP74248.1"/>
    </source>
</evidence>
<dbReference type="PANTHER" id="PTHR12001:SF85">
    <property type="entry name" value="SHORT CHAIN ISOPRENYL DIPHOSPHATE SYNTHASE"/>
    <property type="match status" value="1"/>
</dbReference>
<sequence length="339" mass="37838">MFLDTLAEYRALVLQRMREHIPSRGRYAETLYQPMLDYPMREGKCFRPALCLALCQACGGTLEDAFETATALEMFHNAFLVHDDIADCSHSRRGQPTLHAQHGIALATNVGDALNMLALGTLLANTGHLGLERALTVIEEISRMARESTEGQSIELDWVAGRKAPAGARDYLLMTYKKTTWYTCIAPMRLGALIADAPPDRLGAFIPFGFRIGAAFQIQDDVLNLVGDEALYGKETNGDLEEGKRTLMIIHAMAHADPSTRARLEAIYAKPRVEKTVEDIGFVVEAIGRAGSIDYARQIAQRLTASARRAWDERFGWIPPSPHRRFIDEMIDYMITRPL</sequence>
<name>A0A7U5BFD9_9SPHN</name>
<organism evidence="7 8">
    <name type="scientific">Sphingomonas hengshuiensis</name>
    <dbReference type="NCBI Taxonomy" id="1609977"/>
    <lineage>
        <taxon>Bacteria</taxon>
        <taxon>Pseudomonadati</taxon>
        <taxon>Pseudomonadota</taxon>
        <taxon>Alphaproteobacteria</taxon>
        <taxon>Sphingomonadales</taxon>
        <taxon>Sphingomonadaceae</taxon>
        <taxon>Sphingomonas</taxon>
    </lineage>
</organism>